<feature type="transmembrane region" description="Helical" evidence="5">
    <location>
        <begin position="122"/>
        <end position="140"/>
    </location>
</feature>
<name>A0ABP9KTG9_9RHOB</name>
<keyword evidence="3 5" id="KW-1133">Transmembrane helix</keyword>
<feature type="transmembrane region" description="Helical" evidence="5">
    <location>
        <begin position="68"/>
        <end position="87"/>
    </location>
</feature>
<keyword evidence="6" id="KW-0732">Signal</keyword>
<dbReference type="PANTHER" id="PTHR32322:SF9">
    <property type="entry name" value="AMINO-ACID METABOLITE EFFLUX PUMP-RELATED"/>
    <property type="match status" value="1"/>
</dbReference>
<evidence type="ECO:0000313" key="9">
    <source>
        <dbReference type="Proteomes" id="UP001499910"/>
    </source>
</evidence>
<feature type="transmembrane region" description="Helical" evidence="5">
    <location>
        <begin position="146"/>
        <end position="165"/>
    </location>
</feature>
<evidence type="ECO:0000256" key="1">
    <source>
        <dbReference type="ARBA" id="ARBA00004141"/>
    </source>
</evidence>
<organism evidence="8 9">
    <name type="scientific">[Roseibacterium] beibuensis</name>
    <dbReference type="NCBI Taxonomy" id="1193142"/>
    <lineage>
        <taxon>Bacteria</taxon>
        <taxon>Pseudomonadati</taxon>
        <taxon>Pseudomonadota</taxon>
        <taxon>Alphaproteobacteria</taxon>
        <taxon>Rhodobacterales</taxon>
        <taxon>Roseobacteraceae</taxon>
        <taxon>Roseicyclus</taxon>
    </lineage>
</organism>
<feature type="transmembrane region" description="Helical" evidence="5">
    <location>
        <begin position="206"/>
        <end position="227"/>
    </location>
</feature>
<evidence type="ECO:0000256" key="3">
    <source>
        <dbReference type="ARBA" id="ARBA00022989"/>
    </source>
</evidence>
<accession>A0ABP9KTG9</accession>
<evidence type="ECO:0000313" key="8">
    <source>
        <dbReference type="EMBL" id="GAA5065531.1"/>
    </source>
</evidence>
<feature type="chain" id="PRO_5047123084" evidence="6">
    <location>
        <begin position="19"/>
        <end position="292"/>
    </location>
</feature>
<keyword evidence="4 5" id="KW-0472">Membrane</keyword>
<dbReference type="InterPro" id="IPR037185">
    <property type="entry name" value="EmrE-like"/>
</dbReference>
<dbReference type="SUPFAM" id="SSF103481">
    <property type="entry name" value="Multidrug resistance efflux transporter EmrE"/>
    <property type="match status" value="2"/>
</dbReference>
<dbReference type="PANTHER" id="PTHR32322">
    <property type="entry name" value="INNER MEMBRANE TRANSPORTER"/>
    <property type="match status" value="1"/>
</dbReference>
<dbReference type="InterPro" id="IPR050638">
    <property type="entry name" value="AA-Vitamin_Transporters"/>
</dbReference>
<evidence type="ECO:0000256" key="4">
    <source>
        <dbReference type="ARBA" id="ARBA00023136"/>
    </source>
</evidence>
<feature type="signal peptide" evidence="6">
    <location>
        <begin position="1"/>
        <end position="18"/>
    </location>
</feature>
<sequence length="292" mass="29275">MSAFRLSALVTLAMLAFAANSILNRAAVGAGEIDALSFAIVRAVSGALVLSALVLARRRCVPVLRAKRVVGAGSLTLYLLGFSIAYVQIDAGLGALILFGAVQVTMFAGGVMGGDRPPARRWIGAGVALGGLAWLIWPAGSVSVPPIAAAAMLAAGIGWGVYSLAGRGATDPLAETAANFAWAAPLCLLPVLMLPASPEAVAPTDYGLALAVISGAVTSGLGYALWYRVLPRMAASVSGLVQLSVPVIAAAAGVILLGEILSLRMLGAGALTLGGIAYGLGAGHMMRGSRGS</sequence>
<evidence type="ECO:0000256" key="5">
    <source>
        <dbReference type="SAM" id="Phobius"/>
    </source>
</evidence>
<dbReference type="RefSeq" id="WP_259547040.1">
    <property type="nucleotide sequence ID" value="NZ_BAABHW010000001.1"/>
</dbReference>
<dbReference type="EMBL" id="BAABHW010000001">
    <property type="protein sequence ID" value="GAA5065531.1"/>
    <property type="molecule type" value="Genomic_DNA"/>
</dbReference>
<evidence type="ECO:0000259" key="7">
    <source>
        <dbReference type="Pfam" id="PF00892"/>
    </source>
</evidence>
<dbReference type="Proteomes" id="UP001499910">
    <property type="component" value="Unassembled WGS sequence"/>
</dbReference>
<feature type="transmembrane region" description="Helical" evidence="5">
    <location>
        <begin position="239"/>
        <end position="257"/>
    </location>
</feature>
<proteinExistence type="predicted"/>
<feature type="transmembrane region" description="Helical" evidence="5">
    <location>
        <begin position="35"/>
        <end position="56"/>
    </location>
</feature>
<dbReference type="Pfam" id="PF00892">
    <property type="entry name" value="EamA"/>
    <property type="match status" value="1"/>
</dbReference>
<feature type="transmembrane region" description="Helical" evidence="5">
    <location>
        <begin position="177"/>
        <end position="194"/>
    </location>
</feature>
<comment type="caution">
    <text evidence="8">The sequence shown here is derived from an EMBL/GenBank/DDBJ whole genome shotgun (WGS) entry which is preliminary data.</text>
</comment>
<keyword evidence="2 5" id="KW-0812">Transmembrane</keyword>
<feature type="transmembrane region" description="Helical" evidence="5">
    <location>
        <begin position="93"/>
        <end position="110"/>
    </location>
</feature>
<gene>
    <name evidence="8" type="ORF">GCM10023209_03190</name>
</gene>
<evidence type="ECO:0000256" key="2">
    <source>
        <dbReference type="ARBA" id="ARBA00022692"/>
    </source>
</evidence>
<reference evidence="9" key="1">
    <citation type="journal article" date="2019" name="Int. J. Syst. Evol. Microbiol.">
        <title>The Global Catalogue of Microorganisms (GCM) 10K type strain sequencing project: providing services to taxonomists for standard genome sequencing and annotation.</title>
        <authorList>
            <consortium name="The Broad Institute Genomics Platform"/>
            <consortium name="The Broad Institute Genome Sequencing Center for Infectious Disease"/>
            <person name="Wu L."/>
            <person name="Ma J."/>
        </authorList>
    </citation>
    <scope>NUCLEOTIDE SEQUENCE [LARGE SCALE GENOMIC DNA]</scope>
    <source>
        <strain evidence="9">JCM 18015</strain>
    </source>
</reference>
<feature type="transmembrane region" description="Helical" evidence="5">
    <location>
        <begin position="263"/>
        <end position="283"/>
    </location>
</feature>
<comment type="subcellular location">
    <subcellularLocation>
        <location evidence="1">Membrane</location>
        <topology evidence="1">Multi-pass membrane protein</topology>
    </subcellularLocation>
</comment>
<dbReference type="InterPro" id="IPR000620">
    <property type="entry name" value="EamA_dom"/>
</dbReference>
<feature type="domain" description="EamA" evidence="7">
    <location>
        <begin position="148"/>
        <end position="277"/>
    </location>
</feature>
<evidence type="ECO:0000256" key="6">
    <source>
        <dbReference type="SAM" id="SignalP"/>
    </source>
</evidence>
<protein>
    <submittedName>
        <fullName evidence="8">DMT family transporter</fullName>
    </submittedName>
</protein>
<keyword evidence="9" id="KW-1185">Reference proteome</keyword>